<protein>
    <recommendedName>
        <fullName evidence="2 7">Phosphoglycerate kinase</fullName>
        <ecNumber evidence="2 7">2.7.2.3</ecNumber>
    </recommendedName>
</protein>
<sequence length="211" mass="23075">MKLLSNLQKKDLVGKKVLVRADFNVPVRNGKVTEAMRIDETLPTIKFLLKNDAQVILISHIGDDGSTSLRPVAKYLSTKKLSVKFVADFEVVAKAKEPVILMENIRRFEGEKKNNSALAKQLASLADLYVNEAFSVSHREHASVVGVPKLLPSFAGLRLAVELAELQKMFKPALPLALVIGGAKFKTKFPLLKKFLPKAEVVCVGGALGNT</sequence>
<reference evidence="8 9" key="1">
    <citation type="journal article" date="2016" name="Nat. Commun.">
        <title>Thousands of microbial genomes shed light on interconnected biogeochemical processes in an aquifer system.</title>
        <authorList>
            <person name="Anantharaman K."/>
            <person name="Brown C.T."/>
            <person name="Hug L.A."/>
            <person name="Sharon I."/>
            <person name="Castelle C.J."/>
            <person name="Probst A.J."/>
            <person name="Thomas B.C."/>
            <person name="Singh A."/>
            <person name="Wilkins M.J."/>
            <person name="Karaoz U."/>
            <person name="Brodie E.L."/>
            <person name="Williams K.H."/>
            <person name="Hubbard S.S."/>
            <person name="Banfield J.F."/>
        </authorList>
    </citation>
    <scope>NUCLEOTIDE SEQUENCE [LARGE SCALE GENOMIC DNA]</scope>
</reference>
<dbReference type="GO" id="GO:0005829">
    <property type="term" value="C:cytosol"/>
    <property type="evidence" value="ECO:0007669"/>
    <property type="project" value="TreeGrafter"/>
</dbReference>
<evidence type="ECO:0000256" key="1">
    <source>
        <dbReference type="ARBA" id="ARBA00000642"/>
    </source>
</evidence>
<dbReference type="GO" id="GO:0006096">
    <property type="term" value="P:glycolytic process"/>
    <property type="evidence" value="ECO:0007669"/>
    <property type="project" value="InterPro"/>
</dbReference>
<comment type="caution">
    <text evidence="8">The sequence shown here is derived from an EMBL/GenBank/DDBJ whole genome shotgun (WGS) entry which is preliminary data.</text>
</comment>
<dbReference type="PRINTS" id="PR00477">
    <property type="entry name" value="PHGLYCKINASE"/>
</dbReference>
<evidence type="ECO:0000313" key="9">
    <source>
        <dbReference type="Proteomes" id="UP000177140"/>
    </source>
</evidence>
<feature type="non-terminal residue" evidence="8">
    <location>
        <position position="211"/>
    </location>
</feature>
<dbReference type="EC" id="2.7.2.3" evidence="2 7"/>
<evidence type="ECO:0000256" key="4">
    <source>
        <dbReference type="ARBA" id="ARBA00022741"/>
    </source>
</evidence>
<evidence type="ECO:0000256" key="2">
    <source>
        <dbReference type="ARBA" id="ARBA00013061"/>
    </source>
</evidence>
<keyword evidence="3 7" id="KW-0808">Transferase</keyword>
<dbReference type="GO" id="GO:0004618">
    <property type="term" value="F:phosphoglycerate kinase activity"/>
    <property type="evidence" value="ECO:0007669"/>
    <property type="project" value="UniProtKB-EC"/>
</dbReference>
<dbReference type="AlphaFoldDB" id="A0A1G2QPI0"/>
<dbReference type="InterPro" id="IPR015911">
    <property type="entry name" value="Phosphoglycerate_kinase_CS"/>
</dbReference>
<dbReference type="InterPro" id="IPR015824">
    <property type="entry name" value="Phosphoglycerate_kinase_N"/>
</dbReference>
<dbReference type="GO" id="GO:0043531">
    <property type="term" value="F:ADP binding"/>
    <property type="evidence" value="ECO:0007669"/>
    <property type="project" value="TreeGrafter"/>
</dbReference>
<dbReference type="GO" id="GO:0005524">
    <property type="term" value="F:ATP binding"/>
    <property type="evidence" value="ECO:0007669"/>
    <property type="project" value="UniProtKB-KW"/>
</dbReference>
<comment type="catalytic activity">
    <reaction evidence="1 7">
        <text>(2R)-3-phosphoglycerate + ATP = (2R)-3-phospho-glyceroyl phosphate + ADP</text>
        <dbReference type="Rhea" id="RHEA:14801"/>
        <dbReference type="ChEBI" id="CHEBI:30616"/>
        <dbReference type="ChEBI" id="CHEBI:57604"/>
        <dbReference type="ChEBI" id="CHEBI:58272"/>
        <dbReference type="ChEBI" id="CHEBI:456216"/>
        <dbReference type="EC" id="2.7.2.3"/>
    </reaction>
</comment>
<keyword evidence="6" id="KW-0067">ATP-binding</keyword>
<evidence type="ECO:0000256" key="5">
    <source>
        <dbReference type="ARBA" id="ARBA00022777"/>
    </source>
</evidence>
<dbReference type="InterPro" id="IPR036043">
    <property type="entry name" value="Phosphoglycerate_kinase_sf"/>
</dbReference>
<evidence type="ECO:0000256" key="7">
    <source>
        <dbReference type="RuleBase" id="RU000532"/>
    </source>
</evidence>
<keyword evidence="4" id="KW-0547">Nucleotide-binding</keyword>
<gene>
    <name evidence="8" type="ORF">A2556_02045</name>
</gene>
<dbReference type="Pfam" id="PF00162">
    <property type="entry name" value="PGK"/>
    <property type="match status" value="1"/>
</dbReference>
<dbReference type="Gene3D" id="3.40.50.1260">
    <property type="entry name" value="Phosphoglycerate kinase, N-terminal domain"/>
    <property type="match status" value="2"/>
</dbReference>
<evidence type="ECO:0000256" key="3">
    <source>
        <dbReference type="ARBA" id="ARBA00022679"/>
    </source>
</evidence>
<dbReference type="PROSITE" id="PS00111">
    <property type="entry name" value="PGLYCERATE_KINASE"/>
    <property type="match status" value="1"/>
</dbReference>
<dbReference type="InterPro" id="IPR001576">
    <property type="entry name" value="Phosphoglycerate_kinase"/>
</dbReference>
<name>A0A1G2QPI0_9BACT</name>
<dbReference type="PANTHER" id="PTHR11406">
    <property type="entry name" value="PHOSPHOGLYCERATE KINASE"/>
    <property type="match status" value="1"/>
</dbReference>
<organism evidence="8 9">
    <name type="scientific">Candidatus Vogelbacteria bacterium RIFOXYD2_FULL_44_9</name>
    <dbReference type="NCBI Taxonomy" id="1802441"/>
    <lineage>
        <taxon>Bacteria</taxon>
        <taxon>Candidatus Vogeliibacteriota</taxon>
    </lineage>
</organism>
<evidence type="ECO:0000256" key="6">
    <source>
        <dbReference type="ARBA" id="ARBA00022840"/>
    </source>
</evidence>
<dbReference type="SUPFAM" id="SSF53748">
    <property type="entry name" value="Phosphoglycerate kinase"/>
    <property type="match status" value="1"/>
</dbReference>
<dbReference type="EMBL" id="MHTM01000029">
    <property type="protein sequence ID" value="OHA61841.1"/>
    <property type="molecule type" value="Genomic_DNA"/>
</dbReference>
<accession>A0A1G2QPI0</accession>
<evidence type="ECO:0000313" key="8">
    <source>
        <dbReference type="EMBL" id="OHA61841.1"/>
    </source>
</evidence>
<keyword evidence="5 7" id="KW-0418">Kinase</keyword>
<dbReference type="PANTHER" id="PTHR11406:SF23">
    <property type="entry name" value="PHOSPHOGLYCERATE KINASE 1, CHLOROPLASTIC-RELATED"/>
    <property type="match status" value="1"/>
</dbReference>
<comment type="similarity">
    <text evidence="7">Belongs to the phosphoglycerate kinase family.</text>
</comment>
<dbReference type="GO" id="GO:0006094">
    <property type="term" value="P:gluconeogenesis"/>
    <property type="evidence" value="ECO:0007669"/>
    <property type="project" value="TreeGrafter"/>
</dbReference>
<proteinExistence type="inferred from homology"/>
<dbReference type="Proteomes" id="UP000177140">
    <property type="component" value="Unassembled WGS sequence"/>
</dbReference>